<evidence type="ECO:0000313" key="2">
    <source>
        <dbReference type="Proteomes" id="UP001606305"/>
    </source>
</evidence>
<keyword evidence="2" id="KW-1185">Reference proteome</keyword>
<dbReference type="RefSeq" id="WP_394487629.1">
    <property type="nucleotide sequence ID" value="NZ_JBIGIA010000005.1"/>
</dbReference>
<dbReference type="Proteomes" id="UP001606305">
    <property type="component" value="Unassembled WGS sequence"/>
</dbReference>
<comment type="caution">
    <text evidence="1">The sequence shown here is derived from an EMBL/GenBank/DDBJ whole genome shotgun (WGS) entry which is preliminary data.</text>
</comment>
<dbReference type="EMBL" id="JBIGIA010000005">
    <property type="protein sequence ID" value="MFG6456852.1"/>
    <property type="molecule type" value="Genomic_DNA"/>
</dbReference>
<organism evidence="1 2">
    <name type="scientific">Pelomonas nitida</name>
    <dbReference type="NCBI Taxonomy" id="3299027"/>
    <lineage>
        <taxon>Bacteria</taxon>
        <taxon>Pseudomonadati</taxon>
        <taxon>Pseudomonadota</taxon>
        <taxon>Betaproteobacteria</taxon>
        <taxon>Burkholderiales</taxon>
        <taxon>Sphaerotilaceae</taxon>
        <taxon>Roseateles</taxon>
    </lineage>
</organism>
<name>A0ABW7G4J1_9BURK</name>
<protein>
    <submittedName>
        <fullName evidence="1">Uncharacterized protein</fullName>
    </submittedName>
</protein>
<accession>A0ABW7G4J1</accession>
<evidence type="ECO:0000313" key="1">
    <source>
        <dbReference type="EMBL" id="MFG6456852.1"/>
    </source>
</evidence>
<reference evidence="1 2" key="1">
    <citation type="submission" date="2024-09" db="EMBL/GenBank/DDBJ databases">
        <title>Novel species of the genus Pelomonas and Roseateles isolated from streams.</title>
        <authorList>
            <person name="Lu H."/>
        </authorList>
    </citation>
    <scope>NUCLEOTIDE SEQUENCE [LARGE SCALE GENOMIC DNA]</scope>
    <source>
        <strain evidence="1 2">BYS96W</strain>
    </source>
</reference>
<sequence>MNTAADLQSGDWRWLALGDTRWAVRELEQGQVLEVSWPVGQADAGTVHWPRWRYGDHLTALRAGLSTTGHRAGNDAASARVHLDPRRYLASSPAFADLEEPSRRELLPVALWWAGGGDDAPTVLPDAQGQLTIDGRPFTLRRWSHRERLASLLSCLDADDDDSATEDARHFDAVAYLDAMVRCAVAPGLSGPALDELPARWALPLIDAVVALNVTQPQQEPLPGTGPRAQAAAAQTLSLCRALGWTPSQVWAAPAAEVDRLLALIALAEPRPAPRHETKRPGLASHPDAVVIRIED</sequence>
<proteinExistence type="predicted"/>
<gene>
    <name evidence="1" type="ORF">ACG00X_08400</name>
</gene>